<dbReference type="SUPFAM" id="SSF75011">
    <property type="entry name" value="3-carboxy-cis,cis-mucoante lactonizing enzyme"/>
    <property type="match status" value="1"/>
</dbReference>
<dbReference type="EMBL" id="PYAS01000008">
    <property type="protein sequence ID" value="PSL27320.1"/>
    <property type="molecule type" value="Genomic_DNA"/>
</dbReference>
<feature type="chain" id="PRO_5015175431" description="Cycloisomerase" evidence="1">
    <location>
        <begin position="29"/>
        <end position="272"/>
    </location>
</feature>
<protein>
    <recommendedName>
        <fullName evidence="4">Cycloisomerase</fullName>
    </recommendedName>
</protein>
<organism evidence="2 3">
    <name type="scientific">Dyadobacter jiangsuensis</name>
    <dbReference type="NCBI Taxonomy" id="1591085"/>
    <lineage>
        <taxon>Bacteria</taxon>
        <taxon>Pseudomonadati</taxon>
        <taxon>Bacteroidota</taxon>
        <taxon>Cytophagia</taxon>
        <taxon>Cytophagales</taxon>
        <taxon>Spirosomataceae</taxon>
        <taxon>Dyadobacter</taxon>
    </lineage>
</organism>
<accession>A0A2P8G012</accession>
<evidence type="ECO:0000313" key="2">
    <source>
        <dbReference type="EMBL" id="PSL27320.1"/>
    </source>
</evidence>
<evidence type="ECO:0000256" key="1">
    <source>
        <dbReference type="SAM" id="SignalP"/>
    </source>
</evidence>
<evidence type="ECO:0008006" key="4">
    <source>
        <dbReference type="Google" id="ProtNLM"/>
    </source>
</evidence>
<feature type="signal peptide" evidence="1">
    <location>
        <begin position="1"/>
        <end position="28"/>
    </location>
</feature>
<name>A0A2P8G012_9BACT</name>
<evidence type="ECO:0000313" key="3">
    <source>
        <dbReference type="Proteomes" id="UP000241964"/>
    </source>
</evidence>
<reference evidence="2 3" key="1">
    <citation type="submission" date="2018-03" db="EMBL/GenBank/DDBJ databases">
        <title>Genomic Encyclopedia of Archaeal and Bacterial Type Strains, Phase II (KMG-II): from individual species to whole genera.</title>
        <authorList>
            <person name="Goeker M."/>
        </authorList>
    </citation>
    <scope>NUCLEOTIDE SEQUENCE [LARGE SCALE GENOMIC DNA]</scope>
    <source>
        <strain evidence="2 3">DSM 29057</strain>
    </source>
</reference>
<keyword evidence="3" id="KW-1185">Reference proteome</keyword>
<sequence>MYTLMAFFKTLLSCTFPLFWLTLVPAFSQTLMPAKTFDVKEAKQAVAVDALHFYVINNSTITKHSKTDGKLVATWDGTKEGIVHLNSGVVIKGRLYCANSNYPEIPMTSSVEIFDVKTLTHVDTHSFGIAQHGSLTWLDQKDGHWFIGFAHYAGKEASEGRDVRWTSLVKCDLEWRQVEAWVFPKNLVDLFTPKSNSGGAWGADGLLYCTGHDRAEVYVLKLPKSGYTLQHITTLPAPIEGQGIAIDRSVAGKTSLYGIQRSKHTVTVSEIR</sequence>
<dbReference type="Proteomes" id="UP000241964">
    <property type="component" value="Unassembled WGS sequence"/>
</dbReference>
<gene>
    <name evidence="2" type="ORF">CLV60_108177</name>
</gene>
<proteinExistence type="predicted"/>
<comment type="caution">
    <text evidence="2">The sequence shown here is derived from an EMBL/GenBank/DDBJ whole genome shotgun (WGS) entry which is preliminary data.</text>
</comment>
<keyword evidence="1" id="KW-0732">Signal</keyword>
<dbReference type="AlphaFoldDB" id="A0A2P8G012"/>